<dbReference type="InterPro" id="IPR006680">
    <property type="entry name" value="Amidohydro-rel"/>
</dbReference>
<feature type="domain" description="Amidohydrolase-related" evidence="1">
    <location>
        <begin position="69"/>
        <end position="442"/>
    </location>
</feature>
<dbReference type="AlphaFoldDB" id="B7AWG6"/>
<dbReference type="Proteomes" id="UP000003136">
    <property type="component" value="Unassembled WGS sequence"/>
</dbReference>
<evidence type="ECO:0000313" key="3">
    <source>
        <dbReference type="Proteomes" id="UP000003136"/>
    </source>
</evidence>
<dbReference type="PROSITE" id="PS51257">
    <property type="entry name" value="PROKAR_LIPOPROTEIN"/>
    <property type="match status" value="1"/>
</dbReference>
<name>B7AWG6_9FIRM</name>
<dbReference type="Pfam" id="PF01979">
    <property type="entry name" value="Amidohydro_1"/>
    <property type="match status" value="1"/>
</dbReference>
<comment type="caution">
    <text evidence="2">The sequence shown here is derived from an EMBL/GenBank/DDBJ whole genome shotgun (WGS) entry which is preliminary data.</text>
</comment>
<evidence type="ECO:0000259" key="1">
    <source>
        <dbReference type="Pfam" id="PF01979"/>
    </source>
</evidence>
<protein>
    <recommendedName>
        <fullName evidence="1">Amidohydrolase-related domain-containing protein</fullName>
    </recommendedName>
</protein>
<dbReference type="SUPFAM" id="SSF51556">
    <property type="entry name" value="Metallo-dependent hydrolases"/>
    <property type="match status" value="1"/>
</dbReference>
<dbReference type="eggNOG" id="COG0402">
    <property type="taxonomic scope" value="Bacteria"/>
</dbReference>
<organism evidence="2 3">
    <name type="scientific">[Bacteroides] pectinophilus ATCC 43243</name>
    <dbReference type="NCBI Taxonomy" id="483218"/>
    <lineage>
        <taxon>Bacteria</taxon>
        <taxon>Bacillati</taxon>
        <taxon>Bacillota</taxon>
        <taxon>Clostridia</taxon>
        <taxon>Eubacteriales</taxon>
    </lineage>
</organism>
<dbReference type="HOGENOM" id="CLU_012358_2_4_9"/>
<keyword evidence="3" id="KW-1185">Reference proteome</keyword>
<gene>
    <name evidence="2" type="ORF">BACPEC_03066</name>
</gene>
<dbReference type="InterPro" id="IPR050287">
    <property type="entry name" value="MTA/SAH_deaminase"/>
</dbReference>
<dbReference type="STRING" id="483218.BACPEC_03066"/>
<reference evidence="2 3" key="1">
    <citation type="submission" date="2008-11" db="EMBL/GenBank/DDBJ databases">
        <title>Draft genome sequence of Bacteroides pectinophilus (ATCC 43243).</title>
        <authorList>
            <person name="Sudarsanam P."/>
            <person name="Ley R."/>
            <person name="Guruge J."/>
            <person name="Turnbaugh P.J."/>
            <person name="Mahowald M."/>
            <person name="Liep D."/>
            <person name="Gordon J."/>
        </authorList>
    </citation>
    <scope>NUCLEOTIDE SEQUENCE [LARGE SCALE GENOMIC DNA]</scope>
    <source>
        <strain evidence="2 3">ATCC 43243</strain>
    </source>
</reference>
<proteinExistence type="predicted"/>
<dbReference type="GO" id="GO:0016810">
    <property type="term" value="F:hydrolase activity, acting on carbon-nitrogen (but not peptide) bonds"/>
    <property type="evidence" value="ECO:0007669"/>
    <property type="project" value="InterPro"/>
</dbReference>
<dbReference type="EMBL" id="ABVQ01000037">
    <property type="protein sequence ID" value="EEC56557.1"/>
    <property type="molecule type" value="Genomic_DNA"/>
</dbReference>
<dbReference type="PANTHER" id="PTHR43794">
    <property type="entry name" value="AMINOHYDROLASE SSNA-RELATED"/>
    <property type="match status" value="1"/>
</dbReference>
<evidence type="ECO:0000313" key="2">
    <source>
        <dbReference type="EMBL" id="EEC56557.1"/>
    </source>
</evidence>
<dbReference type="InterPro" id="IPR032466">
    <property type="entry name" value="Metal_Hydrolase"/>
</dbReference>
<reference evidence="2 3" key="2">
    <citation type="submission" date="2008-11" db="EMBL/GenBank/DDBJ databases">
        <authorList>
            <person name="Fulton L."/>
            <person name="Clifton S."/>
            <person name="Fulton B."/>
            <person name="Xu J."/>
            <person name="Minx P."/>
            <person name="Pepin K.H."/>
            <person name="Johnson M."/>
            <person name="Bhonagiri V."/>
            <person name="Nash W.E."/>
            <person name="Mardis E.R."/>
            <person name="Wilson R.K."/>
        </authorList>
    </citation>
    <scope>NUCLEOTIDE SEQUENCE [LARGE SCALE GENOMIC DNA]</scope>
    <source>
        <strain evidence="2 3">ATCC 43243</strain>
    </source>
</reference>
<dbReference type="SUPFAM" id="SSF51338">
    <property type="entry name" value="Composite domain of metallo-dependent hydrolases"/>
    <property type="match status" value="2"/>
</dbReference>
<dbReference type="Gene3D" id="2.30.40.10">
    <property type="entry name" value="Urease, subunit C, domain 1"/>
    <property type="match status" value="1"/>
</dbReference>
<sequence>MCEKEADMKDGRNEKITLIYNAAFVIGCEEEEHYIIRGGEVAYKGNTIIYVGRHYIGEADEKIDAGQGLVIPGLINLHCHIAGSPLEKGFIEDTGNRFNYMSGLYEYLSVTKLEPEDQIDVLDFSLADIMTRGSTTVFEQGWCDEKSIEHMGESGLRTIVGPVASSSNFMTKDGRNVYYNMHEQQAYDRLQYVMDTRQKYDGAYDGRMTVALYLGQVDCCTPEYLDEVRRVMDNDREMIVTIHAAQSINEYEQIARTYGKTPAGYLYDHGIVGSRVHYGHYLMPQGHSMNAMKLMKPDEELKLIAGTNTNIIHCPWSFGRRGMILESLQHYLDLGINMGIGTDTFTQDIIWEMRYAAIFCKIAEGANPFTGTAAEVFNMATLGGARAIGRPDLGRIQKGCKADIVIVDLNNLDCQPVRDPIKVLVYSACGKNVDKVIVDGKLIVDGNRPVNMDIDKVIGRMQQAQDKMIAKVPERDWAGRSADEMSPMSFRVAD</sequence>
<dbReference type="PANTHER" id="PTHR43794:SF5">
    <property type="entry name" value="CHLOROHYDROLASE FAMILY PROTEIN"/>
    <property type="match status" value="1"/>
</dbReference>
<accession>B7AWG6</accession>
<dbReference type="Gene3D" id="3.20.20.140">
    <property type="entry name" value="Metal-dependent hydrolases"/>
    <property type="match status" value="1"/>
</dbReference>
<dbReference type="InterPro" id="IPR011059">
    <property type="entry name" value="Metal-dep_hydrolase_composite"/>
</dbReference>